<dbReference type="Gene3D" id="3.30.1490.100">
    <property type="entry name" value="DNA polymerase, Y-family, little finger domain"/>
    <property type="match status" value="1"/>
</dbReference>
<protein>
    <recommendedName>
        <fullName evidence="3">UmuC domain-containing protein</fullName>
    </recommendedName>
</protein>
<dbReference type="InterPro" id="IPR001126">
    <property type="entry name" value="UmuC"/>
</dbReference>
<organism evidence="4 5">
    <name type="scientific">Candidatus Zambryskibacteria bacterium RIFCSPLOWO2_01_FULL_43_17</name>
    <dbReference type="NCBI Taxonomy" id="1802760"/>
    <lineage>
        <taxon>Bacteria</taxon>
        <taxon>Candidatus Zambryskiibacteriota</taxon>
    </lineage>
</organism>
<evidence type="ECO:0000313" key="4">
    <source>
        <dbReference type="EMBL" id="OHB04912.1"/>
    </source>
</evidence>
<dbReference type="PANTHER" id="PTHR11076">
    <property type="entry name" value="DNA REPAIR POLYMERASE UMUC / TRANSFERASE FAMILY MEMBER"/>
    <property type="match status" value="1"/>
</dbReference>
<dbReference type="GO" id="GO:0005829">
    <property type="term" value="C:cytosol"/>
    <property type="evidence" value="ECO:0007669"/>
    <property type="project" value="TreeGrafter"/>
</dbReference>
<dbReference type="SUPFAM" id="SSF56672">
    <property type="entry name" value="DNA/RNA polymerases"/>
    <property type="match status" value="1"/>
</dbReference>
<dbReference type="SUPFAM" id="SSF100879">
    <property type="entry name" value="Lesion bypass DNA polymerase (Y-family), little finger domain"/>
    <property type="match status" value="1"/>
</dbReference>
<reference evidence="4 5" key="1">
    <citation type="journal article" date="2016" name="Nat. Commun.">
        <title>Thousands of microbial genomes shed light on interconnected biogeochemical processes in an aquifer system.</title>
        <authorList>
            <person name="Anantharaman K."/>
            <person name="Brown C.T."/>
            <person name="Hug L.A."/>
            <person name="Sharon I."/>
            <person name="Castelle C.J."/>
            <person name="Probst A.J."/>
            <person name="Thomas B.C."/>
            <person name="Singh A."/>
            <person name="Wilkins M.J."/>
            <person name="Karaoz U."/>
            <person name="Brodie E.L."/>
            <person name="Williams K.H."/>
            <person name="Hubbard S.S."/>
            <person name="Banfield J.F."/>
        </authorList>
    </citation>
    <scope>NUCLEOTIDE SEQUENCE [LARGE SCALE GENOMIC DNA]</scope>
</reference>
<evidence type="ECO:0000259" key="3">
    <source>
        <dbReference type="PROSITE" id="PS50173"/>
    </source>
</evidence>
<proteinExistence type="inferred from homology"/>
<evidence type="ECO:0000256" key="2">
    <source>
        <dbReference type="SAM" id="MobiDB-lite"/>
    </source>
</evidence>
<evidence type="ECO:0000313" key="5">
    <source>
        <dbReference type="Proteomes" id="UP000179283"/>
    </source>
</evidence>
<dbReference type="PROSITE" id="PS50173">
    <property type="entry name" value="UMUC"/>
    <property type="match status" value="1"/>
</dbReference>
<feature type="region of interest" description="Disordered" evidence="2">
    <location>
        <begin position="401"/>
        <end position="423"/>
    </location>
</feature>
<accession>A0A1G2U7I6</accession>
<dbReference type="AlphaFoldDB" id="A0A1G2U7I6"/>
<dbReference type="CDD" id="cd03586">
    <property type="entry name" value="PolY_Pol_IV_kappa"/>
    <property type="match status" value="1"/>
</dbReference>
<dbReference type="InterPro" id="IPR050116">
    <property type="entry name" value="DNA_polymerase-Y"/>
</dbReference>
<dbReference type="InterPro" id="IPR036775">
    <property type="entry name" value="DNA_pol_Y-fam_lit_finger_sf"/>
</dbReference>
<dbReference type="Proteomes" id="UP000179283">
    <property type="component" value="Unassembled WGS sequence"/>
</dbReference>
<dbReference type="GO" id="GO:0006281">
    <property type="term" value="P:DNA repair"/>
    <property type="evidence" value="ECO:0007669"/>
    <property type="project" value="InterPro"/>
</dbReference>
<feature type="domain" description="UmuC" evidence="3">
    <location>
        <begin position="14"/>
        <end position="193"/>
    </location>
</feature>
<evidence type="ECO:0000256" key="1">
    <source>
        <dbReference type="ARBA" id="ARBA00010945"/>
    </source>
</evidence>
<gene>
    <name evidence="4" type="ORF">A2920_02650</name>
</gene>
<dbReference type="GO" id="GO:0003887">
    <property type="term" value="F:DNA-directed DNA polymerase activity"/>
    <property type="evidence" value="ECO:0007669"/>
    <property type="project" value="InterPro"/>
</dbReference>
<dbReference type="InterPro" id="IPR022880">
    <property type="entry name" value="DNApol_IV"/>
</dbReference>
<dbReference type="InterPro" id="IPR043502">
    <property type="entry name" value="DNA/RNA_pol_sf"/>
</dbReference>
<dbReference type="Pfam" id="PF11799">
    <property type="entry name" value="IMS_C"/>
    <property type="match status" value="1"/>
</dbReference>
<dbReference type="GO" id="GO:0042276">
    <property type="term" value="P:error-prone translesion synthesis"/>
    <property type="evidence" value="ECO:0007669"/>
    <property type="project" value="TreeGrafter"/>
</dbReference>
<comment type="caution">
    <text evidence="4">The sequence shown here is derived from an EMBL/GenBank/DDBJ whole genome shotgun (WGS) entry which is preliminary data.</text>
</comment>
<dbReference type="PANTHER" id="PTHR11076:SF34">
    <property type="entry name" value="PROTEIN UMUC"/>
    <property type="match status" value="1"/>
</dbReference>
<dbReference type="InterPro" id="IPR017961">
    <property type="entry name" value="DNA_pol_Y-fam_little_finger"/>
</dbReference>
<dbReference type="GO" id="GO:0003684">
    <property type="term" value="F:damaged DNA binding"/>
    <property type="evidence" value="ECO:0007669"/>
    <property type="project" value="InterPro"/>
</dbReference>
<dbReference type="Pfam" id="PF00817">
    <property type="entry name" value="IMS"/>
    <property type="match status" value="1"/>
</dbReference>
<dbReference type="Gene3D" id="1.10.150.20">
    <property type="entry name" value="5' to 3' exonuclease, C-terminal subdomain"/>
    <property type="match status" value="1"/>
</dbReference>
<dbReference type="Gene3D" id="3.30.70.270">
    <property type="match status" value="1"/>
</dbReference>
<name>A0A1G2U7I6_9BACT</name>
<dbReference type="InterPro" id="IPR043128">
    <property type="entry name" value="Rev_trsase/Diguanyl_cyclase"/>
</dbReference>
<dbReference type="GO" id="GO:0009432">
    <property type="term" value="P:SOS response"/>
    <property type="evidence" value="ECO:0007669"/>
    <property type="project" value="TreeGrafter"/>
</dbReference>
<comment type="similarity">
    <text evidence="1">Belongs to the DNA polymerase type-Y family.</text>
</comment>
<dbReference type="EMBL" id="MHWD01000001">
    <property type="protein sequence ID" value="OHB04912.1"/>
    <property type="molecule type" value="Genomic_DNA"/>
</dbReference>
<dbReference type="Gene3D" id="3.40.1170.60">
    <property type="match status" value="1"/>
</dbReference>
<sequence length="423" mass="48634">MPRLLSVRSFPRAIMHMDGDAFFVSVEVAKNPGLRGKPAVTGSERGIVSALSYEAKALGITRGMPIYQVKKKFPSVIVLPGDYESYVEYSQKMFDIVRRYTEMVEEYSIDECFADLTGWRRPLKMTYRQILENIQKDISDELDISVSLGLAPTKVLAKVASKWVKPRGLTLIPGKLAHLFLAKTPIEKIWGIGPNTSRFLLQKGVKTAYDFASKDEAWIKHHLSKPYEEIWTELNCEVVHDIDPNPKITYSSISKTKTFHPPSSNPEFLLSELSRNVESACRKARHYKLETRKIFYFLKTQSFSYHKQDLAIPSPTNIPSKILSYVEKDFLKIHRKNTLYRATGITLCDLIPEKNRQVDLFGDVERTEKLVKIFEQVDTVERKFGINSVFLASTLKAKREKERNEKRDGNRESDDKNRDLLFL</sequence>